<evidence type="ECO:0000313" key="6">
    <source>
        <dbReference type="Proteomes" id="UP000008672"/>
    </source>
</evidence>
<keyword evidence="3" id="KW-0812">Transmembrane</keyword>
<dbReference type="EMBL" id="AFYH01120916">
    <property type="status" value="NOT_ANNOTATED_CDS"/>
    <property type="molecule type" value="Genomic_DNA"/>
</dbReference>
<dbReference type="eggNOG" id="ENOG502RY24">
    <property type="taxonomic scope" value="Eukaryota"/>
</dbReference>
<dbReference type="KEGG" id="lcm:102353910"/>
<dbReference type="CTD" id="100359374"/>
<dbReference type="GO" id="GO:0097192">
    <property type="term" value="P:extrinsic apoptotic signaling pathway in absence of ligand"/>
    <property type="evidence" value="ECO:0007669"/>
    <property type="project" value="TreeGrafter"/>
</dbReference>
<dbReference type="GeneTree" id="ENSGT00620000089226"/>
<feature type="domain" description="Bcl-2 Bcl-2 homology region 1-3" evidence="4">
    <location>
        <begin position="41"/>
        <end position="147"/>
    </location>
</feature>
<dbReference type="OMA" id="EAYLMLH"/>
<dbReference type="RefSeq" id="XP_006001488.1">
    <property type="nucleotide sequence ID" value="XM_006001426.2"/>
</dbReference>
<dbReference type="PROSITE" id="PS50062">
    <property type="entry name" value="BCL2_FAMILY"/>
    <property type="match status" value="1"/>
</dbReference>
<reference evidence="5" key="2">
    <citation type="submission" date="2025-08" db="UniProtKB">
        <authorList>
            <consortium name="Ensembl"/>
        </authorList>
    </citation>
    <scope>IDENTIFICATION</scope>
</reference>
<evidence type="ECO:0000259" key="4">
    <source>
        <dbReference type="SMART" id="SM00337"/>
    </source>
</evidence>
<keyword evidence="6" id="KW-1185">Reference proteome</keyword>
<evidence type="ECO:0000256" key="3">
    <source>
        <dbReference type="SAM" id="Phobius"/>
    </source>
</evidence>
<evidence type="ECO:0000256" key="2">
    <source>
        <dbReference type="ARBA" id="ARBA00022703"/>
    </source>
</evidence>
<protein>
    <recommendedName>
        <fullName evidence="4">Bcl-2 Bcl-2 homology region 1-3 domain-containing protein</fullName>
    </recommendedName>
</protein>
<dbReference type="InterPro" id="IPR002475">
    <property type="entry name" value="Bcl2-like"/>
</dbReference>
<dbReference type="SMART" id="SM00337">
    <property type="entry name" value="BCL"/>
    <property type="match status" value="1"/>
</dbReference>
<dbReference type="SUPFAM" id="SSF56854">
    <property type="entry name" value="Bcl-2 inhibitors of programmed cell death"/>
    <property type="match status" value="1"/>
</dbReference>
<evidence type="ECO:0000313" key="5">
    <source>
        <dbReference type="Ensembl" id="ENSLACP00000004414.1"/>
    </source>
</evidence>
<dbReference type="PANTHER" id="PTHR11256">
    <property type="entry name" value="BCL-2 RELATED"/>
    <property type="match status" value="1"/>
</dbReference>
<dbReference type="OrthoDB" id="6021377at2759"/>
<reference evidence="6" key="1">
    <citation type="submission" date="2011-08" db="EMBL/GenBank/DDBJ databases">
        <title>The draft genome of Latimeria chalumnae.</title>
        <authorList>
            <person name="Di Palma F."/>
            <person name="Alfoldi J."/>
            <person name="Johnson J."/>
            <person name="Berlin A."/>
            <person name="Gnerre S."/>
            <person name="Jaffe D."/>
            <person name="MacCallum I."/>
            <person name="Young S."/>
            <person name="Walker B.J."/>
            <person name="Lander E."/>
            <person name="Lindblad-Toh K."/>
        </authorList>
    </citation>
    <scope>NUCLEOTIDE SEQUENCE [LARGE SCALE GENOMIC DNA]</scope>
    <source>
        <strain evidence="6">Wild caught</strain>
    </source>
</reference>
<dbReference type="GO" id="GO:0001836">
    <property type="term" value="P:release of cytochrome c from mitochondria"/>
    <property type="evidence" value="ECO:0007669"/>
    <property type="project" value="TreeGrafter"/>
</dbReference>
<dbReference type="GeneID" id="102353910"/>
<keyword evidence="3" id="KW-1133">Transmembrane helix</keyword>
<dbReference type="Proteomes" id="UP000008672">
    <property type="component" value="Unassembled WGS sequence"/>
</dbReference>
<keyword evidence="3" id="KW-0472">Membrane</keyword>
<name>H3A443_LATCH</name>
<dbReference type="InterPro" id="IPR036834">
    <property type="entry name" value="Bcl-2-like_sf"/>
</dbReference>
<dbReference type="InParanoid" id="H3A443"/>
<dbReference type="PANTHER" id="PTHR11256:SF32">
    <property type="entry name" value="BCL2-LIKE 16 ISOFORM X1"/>
    <property type="match status" value="1"/>
</dbReference>
<dbReference type="InterPro" id="IPR046371">
    <property type="entry name" value="Bcl-2_BH1-3"/>
</dbReference>
<dbReference type="Ensembl" id="ENSLACT00000004452.1">
    <property type="protein sequence ID" value="ENSLACP00000004414.1"/>
    <property type="gene ID" value="ENSLACG00000003925.1"/>
</dbReference>
<dbReference type="Pfam" id="PF00452">
    <property type="entry name" value="Bcl-2"/>
    <property type="match status" value="1"/>
</dbReference>
<comment type="similarity">
    <text evidence="1">Belongs to the Bcl-2 family.</text>
</comment>
<dbReference type="Gene3D" id="1.10.437.10">
    <property type="entry name" value="Blc2-like"/>
    <property type="match status" value="1"/>
</dbReference>
<dbReference type="GO" id="GO:0005741">
    <property type="term" value="C:mitochondrial outer membrane"/>
    <property type="evidence" value="ECO:0007669"/>
    <property type="project" value="TreeGrafter"/>
</dbReference>
<dbReference type="GO" id="GO:0042981">
    <property type="term" value="P:regulation of apoptotic process"/>
    <property type="evidence" value="ECO:0007669"/>
    <property type="project" value="InterPro"/>
</dbReference>
<organism evidence="5 6">
    <name type="scientific">Latimeria chalumnae</name>
    <name type="common">Coelacanth</name>
    <dbReference type="NCBI Taxonomy" id="7897"/>
    <lineage>
        <taxon>Eukaryota</taxon>
        <taxon>Metazoa</taxon>
        <taxon>Chordata</taxon>
        <taxon>Craniata</taxon>
        <taxon>Vertebrata</taxon>
        <taxon>Euteleostomi</taxon>
        <taxon>Coelacanthiformes</taxon>
        <taxon>Coelacanthidae</taxon>
        <taxon>Latimeria</taxon>
    </lineage>
</organism>
<proteinExistence type="inferred from homology"/>
<dbReference type="AlphaFoldDB" id="H3A443"/>
<accession>H3A443</accession>
<feature type="transmembrane region" description="Helical" evidence="3">
    <location>
        <begin position="164"/>
        <end position="185"/>
    </location>
</feature>
<reference evidence="5" key="3">
    <citation type="submission" date="2025-09" db="UniProtKB">
        <authorList>
            <consortium name="Ensembl"/>
        </authorList>
    </citation>
    <scope>IDENTIFICATION</scope>
</reference>
<dbReference type="GO" id="GO:0008630">
    <property type="term" value="P:intrinsic apoptotic signaling pathway in response to DNA damage"/>
    <property type="evidence" value="ECO:0007669"/>
    <property type="project" value="TreeGrafter"/>
</dbReference>
<dbReference type="STRING" id="7897.ENSLACP00000004414"/>
<gene>
    <name evidence="5" type="primary">BCL2L16</name>
</gene>
<dbReference type="InterPro" id="IPR026298">
    <property type="entry name" value="Bcl-2_fam"/>
</dbReference>
<dbReference type="HOGENOM" id="CLU_1359984_0_0_1"/>
<dbReference type="Bgee" id="ENSLACG00000003925">
    <property type="expression patterns" value="Expressed in muscle tissue and 4 other cell types or tissues"/>
</dbReference>
<dbReference type="GO" id="GO:0051400">
    <property type="term" value="F:BH domain binding"/>
    <property type="evidence" value="ECO:0007669"/>
    <property type="project" value="TreeGrafter"/>
</dbReference>
<sequence>MALAHHEDPVVKEAYLMLHDYIAYVTGRKTSPAPSKAAAALRYAGDDLLEKFPIFFKRWPRLFSGVSEDKASDLLLKILDDHFKPQQAGRPKEITWSGILSIYIVAGQMAIYCQENGMEGVLESLAMQVGQYVEKTVCPFIREKGGWVGFTTRYAKKEDAETKVLKVCCGTLLTLAMLSLLYYTWNKRLTR</sequence>
<keyword evidence="2" id="KW-0053">Apoptosis</keyword>
<evidence type="ECO:0000256" key="1">
    <source>
        <dbReference type="ARBA" id="ARBA00009458"/>
    </source>
</evidence>